<dbReference type="RefSeq" id="WP_014442722.1">
    <property type="nucleotide sequence ID" value="NC_017093.1"/>
</dbReference>
<organism evidence="4 5">
    <name type="scientific">Actinoplanes missouriensis (strain ATCC 14538 / DSM 43046 / CBS 188.64 / JCM 3121 / NBRC 102363 / NCIMB 12654 / NRRL B-3342 / UNCC 431)</name>
    <dbReference type="NCBI Taxonomy" id="512565"/>
    <lineage>
        <taxon>Bacteria</taxon>
        <taxon>Bacillati</taxon>
        <taxon>Actinomycetota</taxon>
        <taxon>Actinomycetes</taxon>
        <taxon>Micromonosporales</taxon>
        <taxon>Micromonosporaceae</taxon>
        <taxon>Actinoplanes</taxon>
    </lineage>
</organism>
<dbReference type="Pfam" id="PF01757">
    <property type="entry name" value="Acyl_transf_3"/>
    <property type="match status" value="1"/>
</dbReference>
<feature type="transmembrane region" description="Helical" evidence="2">
    <location>
        <begin position="251"/>
        <end position="272"/>
    </location>
</feature>
<keyword evidence="5" id="KW-1185">Reference proteome</keyword>
<gene>
    <name evidence="4" type="ordered locus">AMIS_26070</name>
</gene>
<dbReference type="STRING" id="512565.AMIS_26070"/>
<dbReference type="KEGG" id="ams:AMIS_26070"/>
<feature type="transmembrane region" description="Helical" evidence="2">
    <location>
        <begin position="170"/>
        <end position="188"/>
    </location>
</feature>
<dbReference type="AlphaFoldDB" id="I0H490"/>
<evidence type="ECO:0000256" key="2">
    <source>
        <dbReference type="SAM" id="Phobius"/>
    </source>
</evidence>
<dbReference type="HOGENOM" id="CLU_005679_2_3_11"/>
<accession>I0H490</accession>
<dbReference type="InterPro" id="IPR002656">
    <property type="entry name" value="Acyl_transf_3_dom"/>
</dbReference>
<dbReference type="eggNOG" id="COG1835">
    <property type="taxonomic scope" value="Bacteria"/>
</dbReference>
<keyword evidence="2" id="KW-1133">Transmembrane helix</keyword>
<keyword evidence="2" id="KW-0812">Transmembrane</keyword>
<keyword evidence="4" id="KW-0012">Acyltransferase</keyword>
<dbReference type="GO" id="GO:0009103">
    <property type="term" value="P:lipopolysaccharide biosynthetic process"/>
    <property type="evidence" value="ECO:0007669"/>
    <property type="project" value="TreeGrafter"/>
</dbReference>
<feature type="transmembrane region" description="Helical" evidence="2">
    <location>
        <begin position="51"/>
        <end position="74"/>
    </location>
</feature>
<evidence type="ECO:0000313" key="5">
    <source>
        <dbReference type="Proteomes" id="UP000007882"/>
    </source>
</evidence>
<feature type="transmembrane region" description="Helical" evidence="2">
    <location>
        <begin position="311"/>
        <end position="331"/>
    </location>
</feature>
<keyword evidence="4" id="KW-0808">Transferase</keyword>
<dbReference type="GO" id="GO:0016747">
    <property type="term" value="F:acyltransferase activity, transferring groups other than amino-acyl groups"/>
    <property type="evidence" value="ECO:0007669"/>
    <property type="project" value="InterPro"/>
</dbReference>
<dbReference type="EMBL" id="AP012319">
    <property type="protein sequence ID" value="BAL87827.1"/>
    <property type="molecule type" value="Genomic_DNA"/>
</dbReference>
<feature type="region of interest" description="Disordered" evidence="1">
    <location>
        <begin position="356"/>
        <end position="406"/>
    </location>
</feature>
<evidence type="ECO:0000256" key="1">
    <source>
        <dbReference type="SAM" id="MobiDB-lite"/>
    </source>
</evidence>
<proteinExistence type="predicted"/>
<dbReference type="PANTHER" id="PTHR23028:SF53">
    <property type="entry name" value="ACYL_TRANSF_3 DOMAIN-CONTAINING PROTEIN"/>
    <property type="match status" value="1"/>
</dbReference>
<dbReference type="Proteomes" id="UP000007882">
    <property type="component" value="Chromosome"/>
</dbReference>
<dbReference type="GO" id="GO:0016020">
    <property type="term" value="C:membrane"/>
    <property type="evidence" value="ECO:0007669"/>
    <property type="project" value="TreeGrafter"/>
</dbReference>
<dbReference type="InterPro" id="IPR050879">
    <property type="entry name" value="Acyltransferase_3"/>
</dbReference>
<feature type="transmembrane region" description="Helical" evidence="2">
    <location>
        <begin position="194"/>
        <end position="211"/>
    </location>
</feature>
<evidence type="ECO:0000259" key="3">
    <source>
        <dbReference type="Pfam" id="PF01757"/>
    </source>
</evidence>
<feature type="transmembrane region" description="Helical" evidence="2">
    <location>
        <begin position="143"/>
        <end position="163"/>
    </location>
</feature>
<sequence length="406" mass="44785">MAAKTNRLLALDGLRLLCALAVAFHHLGMAWSVDGVRPTTAYLPQEVNSILIYGFLGVEIFFMISGFAICMSGWDRTPRDFLASRAARLYPAFWACVLITTAVMTFLPLTDGIPLPHGLTATDIAVNLTMVAEPFNVPYVDTVYWTLWYELRFYALFALLVLIGPTRRRVIAIGAGWLTLSVVVPAGASLAELVMPQFAPYFVAGIAIYLIRRHGPAWPLWALLAAAWALSLFRVRERVLFANPGFPVPVWPAWLIITLAYIALLAIALGVTDRWRWRWLAVAGAISYPLYLLHPRIGYTLIRYAYDRTGVPVPVLIVAVAAILIVAAWLVHRLIERPVAPALRHWIATGSVRPSRSQVEHGTGLSPDGWAASRSVPGPPEQKGRASVQPGARVSSSCSRREETGW</sequence>
<evidence type="ECO:0000313" key="4">
    <source>
        <dbReference type="EMBL" id="BAL87827.1"/>
    </source>
</evidence>
<feature type="domain" description="Acyltransferase 3" evidence="3">
    <location>
        <begin position="10"/>
        <end position="330"/>
    </location>
</feature>
<protein>
    <submittedName>
        <fullName evidence="4">Putative acyltransferase</fullName>
    </submittedName>
</protein>
<feature type="transmembrane region" description="Helical" evidence="2">
    <location>
        <begin position="86"/>
        <end position="107"/>
    </location>
</feature>
<dbReference type="PANTHER" id="PTHR23028">
    <property type="entry name" value="ACETYLTRANSFERASE"/>
    <property type="match status" value="1"/>
</dbReference>
<keyword evidence="2" id="KW-0472">Membrane</keyword>
<feature type="transmembrane region" description="Helical" evidence="2">
    <location>
        <begin position="218"/>
        <end position="235"/>
    </location>
</feature>
<feature type="transmembrane region" description="Helical" evidence="2">
    <location>
        <begin position="279"/>
        <end position="299"/>
    </location>
</feature>
<name>I0H490_ACTM4</name>
<reference evidence="4 5" key="1">
    <citation type="submission" date="2012-02" db="EMBL/GenBank/DDBJ databases">
        <title>Complete genome sequence of Actinoplanes missouriensis 431 (= NBRC 102363).</title>
        <authorList>
            <person name="Ohnishi Y."/>
            <person name="Ishikawa J."/>
            <person name="Sekine M."/>
            <person name="Hosoyama A."/>
            <person name="Harada T."/>
            <person name="Narita H."/>
            <person name="Hata T."/>
            <person name="Konno Y."/>
            <person name="Tutikane K."/>
            <person name="Fujita N."/>
            <person name="Horinouchi S."/>
            <person name="Hayakawa M."/>
        </authorList>
    </citation>
    <scope>NUCLEOTIDE SEQUENCE [LARGE SCALE GENOMIC DNA]</scope>
    <source>
        <strain evidence="5">ATCC 14538 / DSM 43046 / CBS 188.64 / JCM 3121 / NBRC 102363 / NCIMB 12654 / NRRL B-3342 / UNCC 431</strain>
    </source>
</reference>
<dbReference type="PATRIC" id="fig|512565.3.peg.2607"/>